<dbReference type="EMBL" id="BAABME010001746">
    <property type="protein sequence ID" value="GAA0151243.1"/>
    <property type="molecule type" value="Genomic_DNA"/>
</dbReference>
<dbReference type="Pfam" id="PF14244">
    <property type="entry name" value="Retrotran_gag_3"/>
    <property type="match status" value="1"/>
</dbReference>
<proteinExistence type="predicted"/>
<dbReference type="InterPro" id="IPR029472">
    <property type="entry name" value="Copia-like_N"/>
</dbReference>
<name>A0AAV3PJF1_LITER</name>
<evidence type="ECO:0000259" key="1">
    <source>
        <dbReference type="Pfam" id="PF14244"/>
    </source>
</evidence>
<dbReference type="AlphaFoldDB" id="A0AAV3PJF1"/>
<dbReference type="PANTHER" id="PTHR37610:SF40">
    <property type="entry name" value="OS01G0909600 PROTEIN"/>
    <property type="match status" value="1"/>
</dbReference>
<accession>A0AAV3PJF1</accession>
<sequence length="101" mass="11134">MVSKLLNNPSVQVYTRKKRSVMAGENSNAQNIDMPPLIQAGNLYGEEGSWSGPMSLGNSDNPGMSIVTISLTEHNYVIWSRAIKMELCAKEKFGFIDGRLV</sequence>
<evidence type="ECO:0000313" key="2">
    <source>
        <dbReference type="EMBL" id="GAA0151243.1"/>
    </source>
</evidence>
<reference evidence="2 3" key="1">
    <citation type="submission" date="2024-01" db="EMBL/GenBank/DDBJ databases">
        <title>The complete chloroplast genome sequence of Lithospermum erythrorhizon: insights into the phylogenetic relationship among Boraginaceae species and the maternal lineages of purple gromwells.</title>
        <authorList>
            <person name="Okada T."/>
            <person name="Watanabe K."/>
        </authorList>
    </citation>
    <scope>NUCLEOTIDE SEQUENCE [LARGE SCALE GENOMIC DNA]</scope>
</reference>
<keyword evidence="3" id="KW-1185">Reference proteome</keyword>
<organism evidence="2 3">
    <name type="scientific">Lithospermum erythrorhizon</name>
    <name type="common">Purple gromwell</name>
    <name type="synonym">Lithospermum officinale var. erythrorhizon</name>
    <dbReference type="NCBI Taxonomy" id="34254"/>
    <lineage>
        <taxon>Eukaryota</taxon>
        <taxon>Viridiplantae</taxon>
        <taxon>Streptophyta</taxon>
        <taxon>Embryophyta</taxon>
        <taxon>Tracheophyta</taxon>
        <taxon>Spermatophyta</taxon>
        <taxon>Magnoliopsida</taxon>
        <taxon>eudicotyledons</taxon>
        <taxon>Gunneridae</taxon>
        <taxon>Pentapetalae</taxon>
        <taxon>asterids</taxon>
        <taxon>lamiids</taxon>
        <taxon>Boraginales</taxon>
        <taxon>Boraginaceae</taxon>
        <taxon>Boraginoideae</taxon>
        <taxon>Lithospermeae</taxon>
        <taxon>Lithospermum</taxon>
    </lineage>
</organism>
<dbReference type="Proteomes" id="UP001454036">
    <property type="component" value="Unassembled WGS sequence"/>
</dbReference>
<protein>
    <recommendedName>
        <fullName evidence="1">Retrotransposon Copia-like N-terminal domain-containing protein</fullName>
    </recommendedName>
</protein>
<dbReference type="PANTHER" id="PTHR37610">
    <property type="entry name" value="CCHC-TYPE DOMAIN-CONTAINING PROTEIN"/>
    <property type="match status" value="1"/>
</dbReference>
<gene>
    <name evidence="2" type="ORF">LIER_10003</name>
</gene>
<evidence type="ECO:0000313" key="3">
    <source>
        <dbReference type="Proteomes" id="UP001454036"/>
    </source>
</evidence>
<feature type="domain" description="Retrotransposon Copia-like N-terminal" evidence="1">
    <location>
        <begin position="58"/>
        <end position="100"/>
    </location>
</feature>
<comment type="caution">
    <text evidence="2">The sequence shown here is derived from an EMBL/GenBank/DDBJ whole genome shotgun (WGS) entry which is preliminary data.</text>
</comment>